<dbReference type="SUPFAM" id="SSF48452">
    <property type="entry name" value="TPR-like"/>
    <property type="match status" value="1"/>
</dbReference>
<comment type="similarity">
    <text evidence="6">Belongs to the MS5 protein family.</text>
</comment>
<evidence type="ECO:0000256" key="8">
    <source>
        <dbReference type="SAM" id="MobiDB-lite"/>
    </source>
</evidence>
<dbReference type="Pfam" id="PF13181">
    <property type="entry name" value="TPR_8"/>
    <property type="match status" value="1"/>
</dbReference>
<evidence type="ECO:0000256" key="6">
    <source>
        <dbReference type="ARBA" id="ARBA00025750"/>
    </source>
</evidence>
<dbReference type="Proteomes" id="UP001374584">
    <property type="component" value="Unassembled WGS sequence"/>
</dbReference>
<dbReference type="PANTHER" id="PTHR36326:SF4">
    <property type="entry name" value="PROTEIN POLLENLESS 3-LIKE 1"/>
    <property type="match status" value="1"/>
</dbReference>
<comment type="caution">
    <text evidence="9">The sequence shown here is derived from an EMBL/GenBank/DDBJ whole genome shotgun (WGS) entry which is preliminary data.</text>
</comment>
<evidence type="ECO:0000256" key="3">
    <source>
        <dbReference type="ARBA" id="ARBA00022803"/>
    </source>
</evidence>
<dbReference type="InterPro" id="IPR044961">
    <property type="entry name" value="MS5/SDI1"/>
</dbReference>
<dbReference type="PANTHER" id="PTHR36326">
    <property type="entry name" value="PROTEIN POLLENLESS 3-LIKE 2"/>
    <property type="match status" value="1"/>
</dbReference>
<keyword evidence="2" id="KW-0677">Repeat</keyword>
<evidence type="ECO:0000313" key="10">
    <source>
        <dbReference type="Proteomes" id="UP001374584"/>
    </source>
</evidence>
<dbReference type="AlphaFoldDB" id="A0AAN9LB91"/>
<accession>A0AAN9LB91</accession>
<evidence type="ECO:0000313" key="9">
    <source>
        <dbReference type="EMBL" id="KAK7332581.1"/>
    </source>
</evidence>
<evidence type="ECO:0000256" key="5">
    <source>
        <dbReference type="ARBA" id="ARBA00023242"/>
    </source>
</evidence>
<dbReference type="GO" id="GO:0005634">
    <property type="term" value="C:nucleus"/>
    <property type="evidence" value="ECO:0007669"/>
    <property type="project" value="UniProtKB-SubCell"/>
</dbReference>
<dbReference type="InterPro" id="IPR019734">
    <property type="entry name" value="TPR_rpt"/>
</dbReference>
<feature type="repeat" description="TPR" evidence="7">
    <location>
        <begin position="191"/>
        <end position="224"/>
    </location>
</feature>
<comment type="subcellular location">
    <subcellularLocation>
        <location evidence="1">Nucleus</location>
    </subcellularLocation>
</comment>
<dbReference type="InterPro" id="IPR011990">
    <property type="entry name" value="TPR-like_helical_dom_sf"/>
</dbReference>
<feature type="region of interest" description="Disordered" evidence="8">
    <location>
        <begin position="306"/>
        <end position="345"/>
    </location>
</feature>
<dbReference type="EMBL" id="JAYMYR010000011">
    <property type="protein sequence ID" value="KAK7332581.1"/>
    <property type="molecule type" value="Genomic_DNA"/>
</dbReference>
<feature type="compositionally biased region" description="Basic and acidic residues" evidence="8">
    <location>
        <begin position="306"/>
        <end position="316"/>
    </location>
</feature>
<keyword evidence="5" id="KW-0539">Nucleus</keyword>
<evidence type="ECO:0000256" key="1">
    <source>
        <dbReference type="ARBA" id="ARBA00004123"/>
    </source>
</evidence>
<keyword evidence="4" id="KW-0175">Coiled coil</keyword>
<keyword evidence="3 7" id="KW-0802">TPR repeat</keyword>
<feature type="region of interest" description="Disordered" evidence="8">
    <location>
        <begin position="1"/>
        <end position="47"/>
    </location>
</feature>
<reference evidence="9 10" key="1">
    <citation type="submission" date="2024-01" db="EMBL/GenBank/DDBJ databases">
        <title>The genomes of 5 underutilized Papilionoideae crops provide insights into root nodulation and disease resistanc.</title>
        <authorList>
            <person name="Jiang F."/>
        </authorList>
    </citation>
    <scope>NUCLEOTIDE SEQUENCE [LARGE SCALE GENOMIC DNA]</scope>
    <source>
        <strain evidence="9">JINMINGXINNONG_FW02</strain>
        <tissue evidence="9">Leaves</tissue>
    </source>
</reference>
<gene>
    <name evidence="9" type="ORF">VNO80_29334</name>
</gene>
<dbReference type="Gene3D" id="1.25.40.10">
    <property type="entry name" value="Tetratricopeptide repeat domain"/>
    <property type="match status" value="1"/>
</dbReference>
<dbReference type="PROSITE" id="PS50005">
    <property type="entry name" value="TPR"/>
    <property type="match status" value="1"/>
</dbReference>
<organism evidence="9 10">
    <name type="scientific">Phaseolus coccineus</name>
    <name type="common">Scarlet runner bean</name>
    <name type="synonym">Phaseolus multiflorus</name>
    <dbReference type="NCBI Taxonomy" id="3886"/>
    <lineage>
        <taxon>Eukaryota</taxon>
        <taxon>Viridiplantae</taxon>
        <taxon>Streptophyta</taxon>
        <taxon>Embryophyta</taxon>
        <taxon>Tracheophyta</taxon>
        <taxon>Spermatophyta</taxon>
        <taxon>Magnoliopsida</taxon>
        <taxon>eudicotyledons</taxon>
        <taxon>Gunneridae</taxon>
        <taxon>Pentapetalae</taxon>
        <taxon>rosids</taxon>
        <taxon>fabids</taxon>
        <taxon>Fabales</taxon>
        <taxon>Fabaceae</taxon>
        <taxon>Papilionoideae</taxon>
        <taxon>50 kb inversion clade</taxon>
        <taxon>NPAAA clade</taxon>
        <taxon>indigoferoid/millettioid clade</taxon>
        <taxon>Phaseoleae</taxon>
        <taxon>Phaseolus</taxon>
    </lineage>
</organism>
<dbReference type="SMART" id="SM00028">
    <property type="entry name" value="TPR"/>
    <property type="match status" value="2"/>
</dbReference>
<evidence type="ECO:0000256" key="7">
    <source>
        <dbReference type="PROSITE-ProRule" id="PRU00339"/>
    </source>
</evidence>
<protein>
    <submittedName>
        <fullName evidence="9">Uncharacterized protein</fullName>
    </submittedName>
</protein>
<proteinExistence type="inferred from homology"/>
<sequence>MLFERGSPARCFMTPPTQPPSPWKTIRSRSPSVPFSERKKSPNSANKSDIFHIIHKVPSGDSPYVKAKQVQLVDKDPGRAISLFWAAINAGDRVESALKDMALVMKQLNRSDEAIEAIRSFRHLCPSDSQDSLDNILVELFKRSGRVDEEIAMLHHKLKLIEDGITFVGRTTKQARSQGKKIQITAEQEISRILGNLAWAYLQKEDYKTAEEHYRKALSFEVDRNKQCNLAICLMHMNKIKEAKFLLQAVRTATKNRKMDESFAKSFERASQMLVEIETSSSENASFSMTSLPQCSSVGFENLVRKSSDRVKRTENQSDTSEGDVSHARRRLYQSPDPGRRPLNLYVPCTKPKRCSWGFNNGYRREAWGDFHSDSKPSFGTPPNDKHVTRALNLRENGLSSPANEKWRASTLEDPAIRKNEDTKVIISDLLHTLNTEAVVEFTEKEKSAAGDSSHRSIMSESHVMVENGTDDFASGNGKPHEKKSWADIVEEEQNEEIDFFSGYINFDGENGSEVFNDENEDSNIMYQSPWPQSQPEWSSTKLESLEQKDGYYASGSVILSRNPTARRSLRFNPELSSESAYAICTSKSPKKASNLEHRDKIAGEKKLTRRSRLQVFQDITLFPETPRFV</sequence>
<evidence type="ECO:0000256" key="4">
    <source>
        <dbReference type="ARBA" id="ARBA00023054"/>
    </source>
</evidence>
<name>A0AAN9LB91_PHACN</name>
<evidence type="ECO:0000256" key="2">
    <source>
        <dbReference type="ARBA" id="ARBA00022737"/>
    </source>
</evidence>
<keyword evidence="10" id="KW-1185">Reference proteome</keyword>